<dbReference type="OrthoDB" id="5574448at2"/>
<dbReference type="STRING" id="472759.Nhal_0992"/>
<name>D5BYV2_NITHN</name>
<organism evidence="2 3">
    <name type="scientific">Nitrosococcus halophilus (strain Nc4)</name>
    <dbReference type="NCBI Taxonomy" id="472759"/>
    <lineage>
        <taxon>Bacteria</taxon>
        <taxon>Pseudomonadati</taxon>
        <taxon>Pseudomonadota</taxon>
        <taxon>Gammaproteobacteria</taxon>
        <taxon>Chromatiales</taxon>
        <taxon>Chromatiaceae</taxon>
        <taxon>Nitrosococcus</taxon>
    </lineage>
</organism>
<dbReference type="Proteomes" id="UP000001844">
    <property type="component" value="Chromosome"/>
</dbReference>
<dbReference type="KEGG" id="nhl:Nhal_0992"/>
<reference evidence="3" key="1">
    <citation type="submission" date="2010-04" db="EMBL/GenBank/DDBJ databases">
        <title>Complete genome sequence of Nitrosococcus halophilus Nc4, a salt-adapted, aerobic obligate ammonia-oxidizing sulfur purple bacterium.</title>
        <authorList>
            <consortium name="US DOE Joint Genome Institute"/>
            <person name="Campbell M.A."/>
            <person name="Malfatti S.A."/>
            <person name="Chain P.S.G."/>
            <person name="Heidelberg J.F."/>
            <person name="Ward B.B."/>
            <person name="Klotz M.G."/>
        </authorList>
    </citation>
    <scope>NUCLEOTIDE SEQUENCE [LARGE SCALE GENOMIC DNA]</scope>
    <source>
        <strain evidence="3">Nc4</strain>
    </source>
</reference>
<accession>D5BYV2</accession>
<dbReference type="eggNOG" id="COG3617">
    <property type="taxonomic scope" value="Bacteria"/>
</dbReference>
<dbReference type="EMBL" id="CP001798">
    <property type="protein sequence ID" value="ADE14165.1"/>
    <property type="molecule type" value="Genomic_DNA"/>
</dbReference>
<evidence type="ECO:0000313" key="3">
    <source>
        <dbReference type="Proteomes" id="UP000001844"/>
    </source>
</evidence>
<dbReference type="InterPro" id="IPR018873">
    <property type="entry name" value="KilA-N_DNA-bd_domain"/>
</dbReference>
<evidence type="ECO:0000259" key="1">
    <source>
        <dbReference type="Pfam" id="PF10543"/>
    </source>
</evidence>
<feature type="domain" description="KilA-N DNA-binding" evidence="1">
    <location>
        <begin position="16"/>
        <end position="100"/>
    </location>
</feature>
<gene>
    <name evidence="2" type="ordered locus">Nhal_0992</name>
</gene>
<dbReference type="HOGENOM" id="CLU_773397_0_0_6"/>
<dbReference type="Pfam" id="PF10543">
    <property type="entry name" value="ORF6N"/>
    <property type="match status" value="1"/>
</dbReference>
<keyword evidence="3" id="KW-1185">Reference proteome</keyword>
<protein>
    <recommendedName>
        <fullName evidence="1">KilA-N DNA-binding domain-containing protein</fullName>
    </recommendedName>
</protein>
<dbReference type="RefSeq" id="WP_013032057.1">
    <property type="nucleotide sequence ID" value="NC_013960.1"/>
</dbReference>
<dbReference type="AlphaFoldDB" id="D5BYV2"/>
<evidence type="ECO:0000313" key="2">
    <source>
        <dbReference type="EMBL" id="ADE14165.1"/>
    </source>
</evidence>
<proteinExistence type="predicted"/>
<sequence length="353" mass="40614">MNTIAPITINNTPLSPIVFNNTPVITLAMMDKVHERPEGTARRNFNTNKDKLIEREDYFHVTRKTPMPEKRTLDEIRTLGIPPKGIILLTESGYLLLVKSFTDDLAWKVQRQLVNGYFKAIGRDNLNTEQEPPHLPYATKEQREPLIKAVRRLVSVSNAKGRPLTHEDAHSIINLKMGVDSVEALTLEQIPKAMTLVGEILERVVLEGEYIGKDDAPYPDPECYLSPAQRLELDQAIKHALTGLWDECSDETGRQWVCNRLRVMLHLRRIEDMHPDQLPLALAELERLKQDLSAFFEFRAKERRFLCREIIGAGTPWTPHLAKQWKAELKQTVPPRPDWLAMREKLLRQAEDN</sequence>